<keyword evidence="3" id="KW-1185">Reference proteome</keyword>
<name>A0A3L7DYY5_9GAMM</name>
<sequence length="75" mass="8258">MNGRVYSPSLGRMLSPDPVTQAPENGQNYNRYTYVFNNPLKYTDPSGYCADGVTAYLDFNHLSQRVQSAGFCAAG</sequence>
<gene>
    <name evidence="2" type="ORF">DWB85_13535</name>
</gene>
<comment type="caution">
    <text evidence="2">The sequence shown here is derived from an EMBL/GenBank/DDBJ whole genome shotgun (WGS) entry which is preliminary data.</text>
</comment>
<dbReference type="EMBL" id="QRAN01000014">
    <property type="protein sequence ID" value="RLQ21343.1"/>
    <property type="molecule type" value="Genomic_DNA"/>
</dbReference>
<feature type="region of interest" description="Disordered" evidence="1">
    <location>
        <begin position="1"/>
        <end position="26"/>
    </location>
</feature>
<evidence type="ECO:0000313" key="2">
    <source>
        <dbReference type="EMBL" id="RLQ21343.1"/>
    </source>
</evidence>
<proteinExistence type="predicted"/>
<dbReference type="AlphaFoldDB" id="A0A3L7DYY5"/>
<dbReference type="Proteomes" id="UP000265509">
    <property type="component" value="Unassembled WGS sequence"/>
</dbReference>
<accession>A0A3L7DYY5</accession>
<protein>
    <recommendedName>
        <fullName evidence="4">RHS repeat-associated core domain-containing protein</fullName>
    </recommendedName>
</protein>
<organism evidence="2 3">
    <name type="scientific">Seongchinamella sediminis</name>
    <dbReference type="NCBI Taxonomy" id="2283635"/>
    <lineage>
        <taxon>Bacteria</taxon>
        <taxon>Pseudomonadati</taxon>
        <taxon>Pseudomonadota</taxon>
        <taxon>Gammaproteobacteria</taxon>
        <taxon>Cellvibrionales</taxon>
        <taxon>Halieaceae</taxon>
        <taxon>Seongchinamella</taxon>
    </lineage>
</organism>
<evidence type="ECO:0000313" key="3">
    <source>
        <dbReference type="Proteomes" id="UP000265509"/>
    </source>
</evidence>
<reference evidence="2 3" key="1">
    <citation type="submission" date="2018-07" db="EMBL/GenBank/DDBJ databases">
        <title>Halioglobus sp. genome submission.</title>
        <authorList>
            <person name="Ye M.-Q."/>
            <person name="Du Z.-J."/>
        </authorList>
    </citation>
    <scope>NUCLEOTIDE SEQUENCE [LARGE SCALE GENOMIC DNA]</scope>
    <source>
        <strain evidence="2 3">U0301</strain>
    </source>
</reference>
<dbReference type="NCBIfam" id="TIGR03696">
    <property type="entry name" value="Rhs_assc_core"/>
    <property type="match status" value="1"/>
</dbReference>
<dbReference type="InterPro" id="IPR022385">
    <property type="entry name" value="Rhs_assc_core"/>
</dbReference>
<dbReference type="OrthoDB" id="9815414at2"/>
<evidence type="ECO:0000256" key="1">
    <source>
        <dbReference type="SAM" id="MobiDB-lite"/>
    </source>
</evidence>
<evidence type="ECO:0008006" key="4">
    <source>
        <dbReference type="Google" id="ProtNLM"/>
    </source>
</evidence>
<dbReference type="Gene3D" id="2.180.10.10">
    <property type="entry name" value="RHS repeat-associated core"/>
    <property type="match status" value="1"/>
</dbReference>